<comment type="function">
    <text evidence="10">Mannosyltransferase that operates in the biosynthetic pathway of dolichol-linked oligosaccharides, the glycan precursors employed in protein asparagine (N)-glycosylation. The assembly of dolichol-linked oligosaccharides begins on the cytosolic side of the endoplasmic reticulum membrane and finishes in its lumen. The sequential addition of sugars to dolichol pyrophosphate produces dolichol-linked oligosaccharides containing fourteen sugars, including two GlcNAcs, nine mannoses and three glucoses. Once assembled, the oligosaccharide is transferred from the lipid to nascent proteins by oligosaccharyltransferases. In the lumen of the endoplasmic reticulum, adds the eighth mannose residue in an alpha-1,6 linkage onto Man(7)GlcNAc(2)-PP-dolichol to produce Man(8)GlcNAc(2)-PP-dolichol.</text>
</comment>
<evidence type="ECO:0000256" key="9">
    <source>
        <dbReference type="ARBA" id="ARBA00023136"/>
    </source>
</evidence>
<feature type="transmembrane region" description="Helical" evidence="12">
    <location>
        <begin position="106"/>
        <end position="122"/>
    </location>
</feature>
<dbReference type="Pfam" id="PF03901">
    <property type="entry name" value="Glyco_transf_22"/>
    <property type="match status" value="2"/>
</dbReference>
<dbReference type="InParanoid" id="A0A061DWR1"/>
<reference evidence="13 14" key="1">
    <citation type="journal article" date="2013" name="Genome Biol.">
        <title>The genome sequence of the most widely cultivated cacao type and its use to identify candidate genes regulating pod color.</title>
        <authorList>
            <person name="Motamayor J.C."/>
            <person name="Mockaitis K."/>
            <person name="Schmutz J."/>
            <person name="Haiminen N."/>
            <person name="Iii D.L."/>
            <person name="Cornejo O."/>
            <person name="Findley S.D."/>
            <person name="Zheng P."/>
            <person name="Utro F."/>
            <person name="Royaert S."/>
            <person name="Saski C."/>
            <person name="Jenkins J."/>
            <person name="Podicheti R."/>
            <person name="Zhao M."/>
            <person name="Scheffler B.E."/>
            <person name="Stack J.C."/>
            <person name="Feltus F.A."/>
            <person name="Mustiga G.M."/>
            <person name="Amores F."/>
            <person name="Phillips W."/>
            <person name="Marelli J.P."/>
            <person name="May G.D."/>
            <person name="Shapiro H."/>
            <person name="Ma J."/>
            <person name="Bustamante C.D."/>
            <person name="Schnell R.J."/>
            <person name="Main D."/>
            <person name="Gilbert D."/>
            <person name="Parida L."/>
            <person name="Kuhn D.N."/>
        </authorList>
    </citation>
    <scope>NUCLEOTIDE SEQUENCE [LARGE SCALE GENOMIC DNA]</scope>
    <source>
        <strain evidence="14">cv. Matina 1-6</strain>
    </source>
</reference>
<evidence type="ECO:0000256" key="12">
    <source>
        <dbReference type="RuleBase" id="RU363075"/>
    </source>
</evidence>
<comment type="pathway">
    <text evidence="2">Protein modification; protein glycosylation.</text>
</comment>
<comment type="similarity">
    <text evidence="3 12">Belongs to the glycosyltransferase 22 family.</text>
</comment>
<dbReference type="EMBL" id="CM001879">
    <property type="protein sequence ID" value="EOX96511.1"/>
    <property type="molecule type" value="Genomic_DNA"/>
</dbReference>
<dbReference type="PANTHER" id="PTHR22760:SF1">
    <property type="entry name" value="DOL-P-MAN:MAN(7)GLCNAC(2)-PP-DOL ALPHA-1,6-MANNOSYLTRANSFERASE"/>
    <property type="match status" value="1"/>
</dbReference>
<name>A0A061DWR1_THECC</name>
<evidence type="ECO:0000256" key="6">
    <source>
        <dbReference type="ARBA" id="ARBA00022692"/>
    </source>
</evidence>
<keyword evidence="8 12" id="KW-1133">Transmembrane helix</keyword>
<dbReference type="EC" id="2.4.1.-" evidence="12"/>
<keyword evidence="14" id="KW-1185">Reference proteome</keyword>
<dbReference type="Gramene" id="EOX96511">
    <property type="protein sequence ID" value="EOX96511"/>
    <property type="gene ID" value="TCM_005746"/>
</dbReference>
<gene>
    <name evidence="13" type="ORF">TCM_005746</name>
</gene>
<proteinExistence type="inferred from homology"/>
<organism evidence="13 14">
    <name type="scientific">Theobroma cacao</name>
    <name type="common">Cacao</name>
    <name type="synonym">Cocoa</name>
    <dbReference type="NCBI Taxonomy" id="3641"/>
    <lineage>
        <taxon>Eukaryota</taxon>
        <taxon>Viridiplantae</taxon>
        <taxon>Streptophyta</taxon>
        <taxon>Embryophyta</taxon>
        <taxon>Tracheophyta</taxon>
        <taxon>Spermatophyta</taxon>
        <taxon>Magnoliopsida</taxon>
        <taxon>eudicotyledons</taxon>
        <taxon>Gunneridae</taxon>
        <taxon>Pentapetalae</taxon>
        <taxon>rosids</taxon>
        <taxon>malvids</taxon>
        <taxon>Malvales</taxon>
        <taxon>Malvaceae</taxon>
        <taxon>Byttnerioideae</taxon>
        <taxon>Theobroma</taxon>
    </lineage>
</organism>
<dbReference type="OMA" id="WWVEVRM"/>
<keyword evidence="7 12" id="KW-0256">Endoplasmic reticulum</keyword>
<keyword evidence="5" id="KW-0808">Transferase</keyword>
<dbReference type="GO" id="GO:0006487">
    <property type="term" value="P:protein N-linked glycosylation"/>
    <property type="evidence" value="ECO:0000318"/>
    <property type="project" value="GO_Central"/>
</dbReference>
<accession>A0A061DWR1</accession>
<comment type="subcellular location">
    <subcellularLocation>
        <location evidence="1 12">Endoplasmic reticulum membrane</location>
        <topology evidence="1 12">Multi-pass membrane protein</topology>
    </subcellularLocation>
</comment>
<keyword evidence="6 12" id="KW-0812">Transmembrane</keyword>
<feature type="transmembrane region" description="Helical" evidence="12">
    <location>
        <begin position="275"/>
        <end position="295"/>
    </location>
</feature>
<feature type="transmembrane region" description="Helical" evidence="12">
    <location>
        <begin position="352"/>
        <end position="369"/>
    </location>
</feature>
<keyword evidence="9 12" id="KW-0472">Membrane</keyword>
<feature type="transmembrane region" description="Helical" evidence="12">
    <location>
        <begin position="239"/>
        <end position="263"/>
    </location>
</feature>
<evidence type="ECO:0000313" key="14">
    <source>
        <dbReference type="Proteomes" id="UP000026915"/>
    </source>
</evidence>
<feature type="transmembrane region" description="Helical" evidence="12">
    <location>
        <begin position="375"/>
        <end position="397"/>
    </location>
</feature>
<evidence type="ECO:0000256" key="2">
    <source>
        <dbReference type="ARBA" id="ARBA00004922"/>
    </source>
</evidence>
<feature type="transmembrane region" description="Helical" evidence="12">
    <location>
        <begin position="9"/>
        <end position="28"/>
    </location>
</feature>
<dbReference type="GO" id="GO:0000009">
    <property type="term" value="F:alpha-1,6-mannosyltransferase activity"/>
    <property type="evidence" value="ECO:0000318"/>
    <property type="project" value="GO_Central"/>
</dbReference>
<sequence length="558" mass="64103">MASKFLQFYGYDLLLGSIAAFYVLMVPYTKVEESFNIQAMHDILYHRHHLDNYDHLEFPGVVPRTFIGALLVSILASPMVLAMQLLHLPKIYSLIIGMPCGRYGSAVRLALGCIILYTLRFLRTQVRNKFGHQVEAFFVILTAIQFHLLFYCTRALPNILAMGVGDNWKEPCYMFKKDGLIHNHKPGCFLPGHCATKAVEIGPEESLMQIAVIILYLCKVNLAYGHWLKGSFYTALNYLVFATITFRCDIVLLLCPLGLEFLLTKSIAFWKALKCCIMISLLCIGLTILVDSIMWKRFLWPEFEVFWFNSVLNRSSEWGTHSIHWYFTSALPRSLLAAYPLFMLGVLLDRRLLTLVLPVFSFVVLYSKLPHKELRFIISSVPIFNLSAAVAASRIYNNRKKSFWKFLNLIMLGLLLISLGCTIITFMASYENYPSGYALKELHQIGRLANNTNELWVHIDPFSAMNGISLFCEDKFPWRYSKEEGIKLEEFGQRNFTYLINEHSAVDGYKCLFKVNGFSRVRIQPGFPPIFVDKEPAVYIHGNIRNEELMFKHWPGCS</sequence>
<dbReference type="Proteomes" id="UP000026915">
    <property type="component" value="Chromosome 1"/>
</dbReference>
<dbReference type="InterPro" id="IPR005599">
    <property type="entry name" value="GPI_mannosylTrfase"/>
</dbReference>
<dbReference type="eggNOG" id="KOG2516">
    <property type="taxonomic scope" value="Eukaryota"/>
</dbReference>
<dbReference type="HOGENOM" id="CLU_008917_4_2_1"/>
<evidence type="ECO:0000256" key="5">
    <source>
        <dbReference type="ARBA" id="ARBA00022679"/>
    </source>
</evidence>
<feature type="transmembrane region" description="Helical" evidence="12">
    <location>
        <begin position="207"/>
        <end position="227"/>
    </location>
</feature>
<evidence type="ECO:0000256" key="4">
    <source>
        <dbReference type="ARBA" id="ARBA00022676"/>
    </source>
</evidence>
<dbReference type="AlphaFoldDB" id="A0A061DWR1"/>
<feature type="transmembrane region" description="Helical" evidence="12">
    <location>
        <begin position="409"/>
        <end position="430"/>
    </location>
</feature>
<dbReference type="PANTHER" id="PTHR22760">
    <property type="entry name" value="GLYCOSYLTRANSFERASE"/>
    <property type="match status" value="1"/>
</dbReference>
<evidence type="ECO:0000256" key="3">
    <source>
        <dbReference type="ARBA" id="ARBA00007063"/>
    </source>
</evidence>
<dbReference type="GO" id="GO:0052917">
    <property type="term" value="F:dol-P-Man:Man(7)GlcNAc(2)-PP-Dol alpha-1,6-mannosyltransferase activity"/>
    <property type="evidence" value="ECO:0007669"/>
    <property type="project" value="UniProtKB-EC"/>
</dbReference>
<dbReference type="FunCoup" id="A0A061DWR1">
    <property type="interactions" value="3144"/>
</dbReference>
<evidence type="ECO:0000256" key="7">
    <source>
        <dbReference type="ARBA" id="ARBA00022824"/>
    </source>
</evidence>
<dbReference type="STRING" id="3641.A0A061DWR1"/>
<dbReference type="GO" id="GO:0005789">
    <property type="term" value="C:endoplasmic reticulum membrane"/>
    <property type="evidence" value="ECO:0000318"/>
    <property type="project" value="GO_Central"/>
</dbReference>
<evidence type="ECO:0000256" key="10">
    <source>
        <dbReference type="ARBA" id="ARBA00044721"/>
    </source>
</evidence>
<evidence type="ECO:0000256" key="1">
    <source>
        <dbReference type="ARBA" id="ARBA00004477"/>
    </source>
</evidence>
<feature type="transmembrane region" description="Helical" evidence="12">
    <location>
        <begin position="66"/>
        <end position="86"/>
    </location>
</feature>
<evidence type="ECO:0000256" key="11">
    <source>
        <dbReference type="ARBA" id="ARBA00048899"/>
    </source>
</evidence>
<keyword evidence="4 12" id="KW-0328">Glycosyltransferase</keyword>
<feature type="transmembrane region" description="Helical" evidence="12">
    <location>
        <begin position="134"/>
        <end position="152"/>
    </location>
</feature>
<evidence type="ECO:0000256" key="8">
    <source>
        <dbReference type="ARBA" id="ARBA00022989"/>
    </source>
</evidence>
<evidence type="ECO:0000313" key="13">
    <source>
        <dbReference type="EMBL" id="EOX96511.1"/>
    </source>
</evidence>
<protein>
    <recommendedName>
        <fullName evidence="12">Mannosyltransferase</fullName>
        <ecNumber evidence="12">2.4.1.-</ecNumber>
    </recommendedName>
</protein>
<comment type="catalytic activity">
    <reaction evidence="11">
        <text>an alpha-D-Man-(1-&gt;2)-alpha-D-Man-(1-&gt;2)-alpha-D-Man-(1-&gt;3)-[alpha-D-Man-(1-&gt;2)-alpha-D-Man-(1-&gt;3)-alpha-D-Man-(1-&gt;6)]-beta-D-Man-(1-&gt;4)-beta-D-GlcNAc-(1-&gt;4)-alpha-D-GlcNAc-diphospho-di-trans,poly-cis-dolichol + a di-trans,poly-cis-dolichyl beta-D-mannosyl phosphate = an alpha-D-Man-(1-&gt;2)-alpha-D-Man-(1-&gt;2)-alpha-D-Man-(1-&gt;3)-[alpha-D-Man-(1-&gt;2)-alpha-D-Man-(1-&gt;3)-[alpha-D-Man-(1-&gt;6)]-alpha-D-Man-(1-&gt;6)]-beta-D-Man-(1-&gt;4)-beta-D-GlcNAc-(1-&gt;4)-alpha-D-GlcNAc-diphospho-di-trans,poly-cis-dolichol + a di-trans,poly-cis-dolichyl phosphate + H(+)</text>
        <dbReference type="Rhea" id="RHEA:29535"/>
        <dbReference type="Rhea" id="RHEA-COMP:19498"/>
        <dbReference type="Rhea" id="RHEA-COMP:19501"/>
        <dbReference type="Rhea" id="RHEA-COMP:19518"/>
        <dbReference type="Rhea" id="RHEA-COMP:19519"/>
        <dbReference type="ChEBI" id="CHEBI:15378"/>
        <dbReference type="ChEBI" id="CHEBI:57683"/>
        <dbReference type="ChEBI" id="CHEBI:58211"/>
        <dbReference type="ChEBI" id="CHEBI:132517"/>
        <dbReference type="ChEBI" id="CHEBI:132519"/>
        <dbReference type="EC" id="2.4.1.260"/>
    </reaction>
    <physiologicalReaction direction="left-to-right" evidence="11">
        <dbReference type="Rhea" id="RHEA:29536"/>
    </physiologicalReaction>
</comment>